<evidence type="ECO:0000256" key="1">
    <source>
        <dbReference type="ARBA" id="ARBA00007749"/>
    </source>
</evidence>
<evidence type="ECO:0000256" key="2">
    <source>
        <dbReference type="ARBA" id="ARBA00022723"/>
    </source>
</evidence>
<dbReference type="PANTHER" id="PTHR42978:SF3">
    <property type="entry name" value="BLR3078 PROTEIN"/>
    <property type="match status" value="1"/>
</dbReference>
<protein>
    <submittedName>
        <fullName evidence="7">Hydrolase</fullName>
    </submittedName>
</protein>
<name>A0A2S0KI86_9ACTN</name>
<dbReference type="OrthoDB" id="3196337at2"/>
<feature type="compositionally biased region" description="Low complexity" evidence="5">
    <location>
        <begin position="1"/>
        <end position="14"/>
    </location>
</feature>
<reference evidence="7 8" key="1">
    <citation type="submission" date="2018-03" db="EMBL/GenBank/DDBJ databases">
        <title>Characteristics and genome of n-alkane degrading marine bacteria Gordonia iterans isolated from crude oil contaminated in Tae-an, South Korea.</title>
        <authorList>
            <person name="Lee S.-S."/>
            <person name="Kim H."/>
        </authorList>
    </citation>
    <scope>NUCLEOTIDE SEQUENCE [LARGE SCALE GENOMIC DNA]</scope>
    <source>
        <strain evidence="7 8">Co17</strain>
    </source>
</reference>
<keyword evidence="4" id="KW-0862">Zinc</keyword>
<keyword evidence="3 7" id="KW-0378">Hydrolase</keyword>
<sequence>MPRPSSRAPVAPAPRDCRSARRSCPWSRRAAAPTVPPPPPRRRPRRSVLGLADALGQTGLSTGDIDFVLPTHLHWDHISGVLELPGETPLHISRAEHSWATAGGGRGINLPVRPLAGRDLTPYELDGPPVLTFERSHDLFGDGGVVLVDMAGHTPGSVGVLLALDDGSRVLLVGDAVWHTRQVTEIRQKAPFPGMLADSDRTAAFATIHRIHALPPGIHIVPSHDRDASTRWIHPAFRA</sequence>
<dbReference type="SUPFAM" id="SSF56281">
    <property type="entry name" value="Metallo-hydrolase/oxidoreductase"/>
    <property type="match status" value="1"/>
</dbReference>
<organism evidence="7 8">
    <name type="scientific">Gordonia iterans</name>
    <dbReference type="NCBI Taxonomy" id="1004901"/>
    <lineage>
        <taxon>Bacteria</taxon>
        <taxon>Bacillati</taxon>
        <taxon>Actinomycetota</taxon>
        <taxon>Actinomycetes</taxon>
        <taxon>Mycobacteriales</taxon>
        <taxon>Gordoniaceae</taxon>
        <taxon>Gordonia</taxon>
    </lineage>
</organism>
<dbReference type="Pfam" id="PF00753">
    <property type="entry name" value="Lactamase_B"/>
    <property type="match status" value="1"/>
</dbReference>
<evidence type="ECO:0000259" key="6">
    <source>
        <dbReference type="SMART" id="SM00849"/>
    </source>
</evidence>
<keyword evidence="8" id="KW-1185">Reference proteome</keyword>
<feature type="region of interest" description="Disordered" evidence="5">
    <location>
        <begin position="1"/>
        <end position="45"/>
    </location>
</feature>
<accession>A0A2S0KI86</accession>
<evidence type="ECO:0000256" key="4">
    <source>
        <dbReference type="ARBA" id="ARBA00022833"/>
    </source>
</evidence>
<proteinExistence type="inferred from homology"/>
<dbReference type="GO" id="GO:0016787">
    <property type="term" value="F:hydrolase activity"/>
    <property type="evidence" value="ECO:0007669"/>
    <property type="project" value="UniProtKB-KW"/>
</dbReference>
<evidence type="ECO:0000256" key="3">
    <source>
        <dbReference type="ARBA" id="ARBA00022801"/>
    </source>
</evidence>
<dbReference type="InterPro" id="IPR051013">
    <property type="entry name" value="MBL_superfamily_lactonases"/>
</dbReference>
<dbReference type="SMART" id="SM00849">
    <property type="entry name" value="Lactamase_B"/>
    <property type="match status" value="1"/>
</dbReference>
<feature type="domain" description="Metallo-beta-lactamase" evidence="6">
    <location>
        <begin position="44"/>
        <end position="224"/>
    </location>
</feature>
<dbReference type="InterPro" id="IPR001279">
    <property type="entry name" value="Metallo-B-lactamas"/>
</dbReference>
<dbReference type="AlphaFoldDB" id="A0A2S0KI86"/>
<dbReference type="GO" id="GO:0046872">
    <property type="term" value="F:metal ion binding"/>
    <property type="evidence" value="ECO:0007669"/>
    <property type="project" value="UniProtKB-KW"/>
</dbReference>
<gene>
    <name evidence="7" type="ORF">C6V83_15190</name>
</gene>
<evidence type="ECO:0000313" key="8">
    <source>
        <dbReference type="Proteomes" id="UP000239814"/>
    </source>
</evidence>
<dbReference type="KEGG" id="git:C6V83_15190"/>
<dbReference type="PANTHER" id="PTHR42978">
    <property type="entry name" value="QUORUM-QUENCHING LACTONASE YTNP-RELATED-RELATED"/>
    <property type="match status" value="1"/>
</dbReference>
<dbReference type="Proteomes" id="UP000239814">
    <property type="component" value="Chromosome"/>
</dbReference>
<evidence type="ECO:0000313" key="7">
    <source>
        <dbReference type="EMBL" id="AVM01389.1"/>
    </source>
</evidence>
<dbReference type="InterPro" id="IPR036866">
    <property type="entry name" value="RibonucZ/Hydroxyglut_hydro"/>
</dbReference>
<dbReference type="Gene3D" id="3.60.15.10">
    <property type="entry name" value="Ribonuclease Z/Hydroxyacylglutathione hydrolase-like"/>
    <property type="match status" value="1"/>
</dbReference>
<keyword evidence="2" id="KW-0479">Metal-binding</keyword>
<evidence type="ECO:0000256" key="5">
    <source>
        <dbReference type="SAM" id="MobiDB-lite"/>
    </source>
</evidence>
<dbReference type="EMBL" id="CP027433">
    <property type="protein sequence ID" value="AVM01389.1"/>
    <property type="molecule type" value="Genomic_DNA"/>
</dbReference>
<comment type="similarity">
    <text evidence="1">Belongs to the metallo-beta-lactamase superfamily.</text>
</comment>